<feature type="compositionally biased region" description="Polar residues" evidence="2">
    <location>
        <begin position="13"/>
        <end position="22"/>
    </location>
</feature>
<feature type="compositionally biased region" description="Low complexity" evidence="2">
    <location>
        <begin position="33"/>
        <end position="42"/>
    </location>
</feature>
<feature type="compositionally biased region" description="Basic and acidic residues" evidence="2">
    <location>
        <begin position="74"/>
        <end position="85"/>
    </location>
</feature>
<reference evidence="3 4" key="1">
    <citation type="submission" date="2022-12" db="EMBL/GenBank/DDBJ databases">
        <title>Chromosome-level genome of Tegillarca granosa.</title>
        <authorList>
            <person name="Kim J."/>
        </authorList>
    </citation>
    <scope>NUCLEOTIDE SEQUENCE [LARGE SCALE GENOMIC DNA]</scope>
    <source>
        <strain evidence="3">Teg-2019</strain>
        <tissue evidence="3">Adductor muscle</tissue>
    </source>
</reference>
<evidence type="ECO:0000256" key="1">
    <source>
        <dbReference type="SAM" id="Coils"/>
    </source>
</evidence>
<name>A0ABQ9G0F0_TEGGR</name>
<evidence type="ECO:0000313" key="3">
    <source>
        <dbReference type="EMBL" id="KAJ8322000.1"/>
    </source>
</evidence>
<protein>
    <submittedName>
        <fullName evidence="3">Uncharacterized protein</fullName>
    </submittedName>
</protein>
<evidence type="ECO:0000313" key="4">
    <source>
        <dbReference type="Proteomes" id="UP001217089"/>
    </source>
</evidence>
<gene>
    <name evidence="3" type="ORF">KUTeg_000471</name>
</gene>
<proteinExistence type="predicted"/>
<sequence length="146" mass="17145">MGSGKSKEKPETARTTNQVPEKQNQEKIITKSNTNVNNNKNDTNTRNESRVNGHITDRKENSEEHRGNSQTKKQSNDNNKDRWNDDDLDLDNAWVSNNTNVIETNKTTERTNSDLEEEMRLNEFNKKRTMELERLERAKQEHYPEI</sequence>
<feature type="coiled-coil region" evidence="1">
    <location>
        <begin position="98"/>
        <end position="141"/>
    </location>
</feature>
<dbReference type="EMBL" id="JARBDR010000018">
    <property type="protein sequence ID" value="KAJ8322000.1"/>
    <property type="molecule type" value="Genomic_DNA"/>
</dbReference>
<comment type="caution">
    <text evidence="3">The sequence shown here is derived from an EMBL/GenBank/DDBJ whole genome shotgun (WGS) entry which is preliminary data.</text>
</comment>
<feature type="compositionally biased region" description="Basic and acidic residues" evidence="2">
    <location>
        <begin position="1"/>
        <end position="12"/>
    </location>
</feature>
<accession>A0ABQ9G0F0</accession>
<evidence type="ECO:0000256" key="2">
    <source>
        <dbReference type="SAM" id="MobiDB-lite"/>
    </source>
</evidence>
<keyword evidence="1" id="KW-0175">Coiled coil</keyword>
<organism evidence="3 4">
    <name type="scientific">Tegillarca granosa</name>
    <name type="common">Malaysian cockle</name>
    <name type="synonym">Anadara granosa</name>
    <dbReference type="NCBI Taxonomy" id="220873"/>
    <lineage>
        <taxon>Eukaryota</taxon>
        <taxon>Metazoa</taxon>
        <taxon>Spiralia</taxon>
        <taxon>Lophotrochozoa</taxon>
        <taxon>Mollusca</taxon>
        <taxon>Bivalvia</taxon>
        <taxon>Autobranchia</taxon>
        <taxon>Pteriomorphia</taxon>
        <taxon>Arcoida</taxon>
        <taxon>Arcoidea</taxon>
        <taxon>Arcidae</taxon>
        <taxon>Tegillarca</taxon>
    </lineage>
</organism>
<keyword evidence="4" id="KW-1185">Reference proteome</keyword>
<feature type="region of interest" description="Disordered" evidence="2">
    <location>
        <begin position="1"/>
        <end position="94"/>
    </location>
</feature>
<dbReference type="Proteomes" id="UP001217089">
    <property type="component" value="Unassembled WGS sequence"/>
</dbReference>
<feature type="compositionally biased region" description="Basic and acidic residues" evidence="2">
    <location>
        <begin position="43"/>
        <end position="67"/>
    </location>
</feature>